<dbReference type="Gene3D" id="3.50.50.60">
    <property type="entry name" value="FAD/NAD(P)-binding domain"/>
    <property type="match status" value="1"/>
</dbReference>
<dbReference type="InterPro" id="IPR002937">
    <property type="entry name" value="Amino_oxidase"/>
</dbReference>
<dbReference type="EMBL" id="CAKASE010000076">
    <property type="protein sequence ID" value="CAG9577555.1"/>
    <property type="molecule type" value="Genomic_DNA"/>
</dbReference>
<dbReference type="Gene3D" id="3.90.660.10">
    <property type="match status" value="1"/>
</dbReference>
<accession>A0A8J2W883</accession>
<comment type="caution">
    <text evidence="2">The sequence shown here is derived from an EMBL/GenBank/DDBJ whole genome shotgun (WGS) entry which is preliminary data.</text>
</comment>
<evidence type="ECO:0000313" key="3">
    <source>
        <dbReference type="Proteomes" id="UP000789524"/>
    </source>
</evidence>
<dbReference type="AlphaFoldDB" id="A0A8J2W883"/>
<dbReference type="Pfam" id="PF01593">
    <property type="entry name" value="Amino_oxidase"/>
    <property type="match status" value="1"/>
</dbReference>
<evidence type="ECO:0000259" key="1">
    <source>
        <dbReference type="Pfam" id="PF01593"/>
    </source>
</evidence>
<sequence>MTKYDTIVIGLGAAGTTAASELAKAGKRVLALEAQDRIGGRVHTSEFGDGVVELGAEWIHGTDPSVVYDSAIHNNITVVPQDIYLNVYKSDGTPGNSQLINELVDYALEMTSNITGPAMPLGLYLTNKLNEYIKEKYPELIHDSEFMNEFLSIMDLIIDNLESSNDWYDVSTLTNYRELGGHQHMSWHRHGYKTFFDILLNTYNNGPGWPTLDIKLNKEVKLIKWPRDSPGDVEVSCVDGSVFTADNVIVTVSLGVLKERYKTLFLPQLPDDKVTAIQKMSMGVIGKIILSFPQKWWPKDGNFLFFWSRSDKLIYENWLTKILGLTQPKGSSNTITLWTSGDTTRLVESMPSEVVMKKSMELIRRFMSKVSHIPEPSGILMSKWFSNPFTRGSYSYDNLVVTDYPHARTVLEAPLRDASGALKVLFAGEATNSNHFSTVHGASETGLREAKRILPNSKL</sequence>
<dbReference type="PANTHER" id="PTHR10742">
    <property type="entry name" value="FLAVIN MONOAMINE OXIDASE"/>
    <property type="match status" value="1"/>
</dbReference>
<gene>
    <name evidence="2" type="ORF">DCHRY22_LOCUS12373</name>
</gene>
<dbReference type="SUPFAM" id="SSF51905">
    <property type="entry name" value="FAD/NAD(P)-binding domain"/>
    <property type="match status" value="1"/>
</dbReference>
<keyword evidence="3" id="KW-1185">Reference proteome</keyword>
<reference evidence="2" key="1">
    <citation type="submission" date="2021-09" db="EMBL/GenBank/DDBJ databases">
        <authorList>
            <person name="Martin H S."/>
        </authorList>
    </citation>
    <scope>NUCLEOTIDE SEQUENCE</scope>
</reference>
<feature type="domain" description="Amine oxidase" evidence="1">
    <location>
        <begin position="14"/>
        <end position="454"/>
    </location>
</feature>
<name>A0A8J2W883_9NEOP</name>
<dbReference type="OrthoDB" id="5046242at2759"/>
<dbReference type="InterPro" id="IPR036188">
    <property type="entry name" value="FAD/NAD-bd_sf"/>
</dbReference>
<organism evidence="2 3">
    <name type="scientific">Danaus chrysippus</name>
    <name type="common">African queen</name>
    <dbReference type="NCBI Taxonomy" id="151541"/>
    <lineage>
        <taxon>Eukaryota</taxon>
        <taxon>Metazoa</taxon>
        <taxon>Ecdysozoa</taxon>
        <taxon>Arthropoda</taxon>
        <taxon>Hexapoda</taxon>
        <taxon>Insecta</taxon>
        <taxon>Pterygota</taxon>
        <taxon>Neoptera</taxon>
        <taxon>Endopterygota</taxon>
        <taxon>Lepidoptera</taxon>
        <taxon>Glossata</taxon>
        <taxon>Ditrysia</taxon>
        <taxon>Papilionoidea</taxon>
        <taxon>Nymphalidae</taxon>
        <taxon>Danainae</taxon>
        <taxon>Danaini</taxon>
        <taxon>Danaina</taxon>
        <taxon>Danaus</taxon>
        <taxon>Anosia</taxon>
    </lineage>
</organism>
<dbReference type="InterPro" id="IPR050281">
    <property type="entry name" value="Flavin_monoamine_oxidase"/>
</dbReference>
<dbReference type="PANTHER" id="PTHR10742:SF398">
    <property type="entry name" value="AMINE OXIDASE DOMAIN-CONTAINING PROTEIN-RELATED"/>
    <property type="match status" value="1"/>
</dbReference>
<proteinExistence type="predicted"/>
<dbReference type="SUPFAM" id="SSF54373">
    <property type="entry name" value="FAD-linked reductases, C-terminal domain"/>
    <property type="match status" value="1"/>
</dbReference>
<protein>
    <submittedName>
        <fullName evidence="2">(African queen) hypothetical protein</fullName>
    </submittedName>
</protein>
<dbReference type="GO" id="GO:0046592">
    <property type="term" value="F:polyamine oxidase activity"/>
    <property type="evidence" value="ECO:0007669"/>
    <property type="project" value="TreeGrafter"/>
</dbReference>
<dbReference type="Proteomes" id="UP000789524">
    <property type="component" value="Unassembled WGS sequence"/>
</dbReference>
<evidence type="ECO:0000313" key="2">
    <source>
        <dbReference type="EMBL" id="CAG9577555.1"/>
    </source>
</evidence>